<evidence type="ECO:0000313" key="2">
    <source>
        <dbReference type="EMBL" id="TCF65084.1"/>
    </source>
</evidence>
<evidence type="ECO:0000256" key="1">
    <source>
        <dbReference type="SAM" id="MobiDB-lite"/>
    </source>
</evidence>
<gene>
    <name evidence="2" type="ORF">MCC10116_0676</name>
</gene>
<dbReference type="EMBL" id="SHTF01000007">
    <property type="protein sequence ID" value="TCF65084.1"/>
    <property type="molecule type" value="Genomic_DNA"/>
</dbReference>
<sequence length="219" mass="24525">MGHPRRPGPRSGPRRVGHGRRPGPRTRRPNGPRRCVWAISMPCALPDHIMRMDQWSTCRTNHAAHAKAHVRAGIADHPDGPRSIRRTNQIRGPRESPCGDGHADHPWSMDRAGRWRLCPPGHGPRTIWAGRRVDPVHAVHGPRAHRHRAGLPKRTWSGAMRIARRARDRCRIPDSRRAGSRPWTSPRSAGAGTRRGRHARPPCGSRPRTNSGTTDTYAK</sequence>
<feature type="region of interest" description="Disordered" evidence="1">
    <location>
        <begin position="74"/>
        <end position="104"/>
    </location>
</feature>
<accession>A0A4R0VJX6</accession>
<reference evidence="2 3" key="1">
    <citation type="journal article" date="2018" name="Sci. Rep.">
        <title>Genomic diversity and distribution of Bifidobacterium longum subsp. longum across the human lifespan.</title>
        <authorList>
            <person name="Odamaki T."/>
            <person name="Bottacini F."/>
            <person name="Kato K."/>
            <person name="Mitsuyama E."/>
            <person name="Yoshida K."/>
            <person name="Horigome A."/>
            <person name="Xiao J.Z."/>
            <person name="van Sinderen D."/>
        </authorList>
    </citation>
    <scope>NUCLEOTIDE SEQUENCE [LARGE SCALE GENOMIC DNA]</scope>
    <source>
        <strain evidence="2 3">MCC10116</strain>
    </source>
</reference>
<dbReference type="Proteomes" id="UP000292787">
    <property type="component" value="Unassembled WGS sequence"/>
</dbReference>
<name>A0A4R0VJX6_BIFLL</name>
<evidence type="ECO:0000313" key="3">
    <source>
        <dbReference type="Proteomes" id="UP000292787"/>
    </source>
</evidence>
<feature type="region of interest" description="Disordered" evidence="1">
    <location>
        <begin position="1"/>
        <end position="33"/>
    </location>
</feature>
<organism evidence="2 3">
    <name type="scientific">Bifidobacterium longum subsp. longum</name>
    <dbReference type="NCBI Taxonomy" id="1679"/>
    <lineage>
        <taxon>Bacteria</taxon>
        <taxon>Bacillati</taxon>
        <taxon>Actinomycetota</taxon>
        <taxon>Actinomycetes</taxon>
        <taxon>Bifidobacteriales</taxon>
        <taxon>Bifidobacteriaceae</taxon>
        <taxon>Bifidobacterium</taxon>
    </lineage>
</organism>
<feature type="region of interest" description="Disordered" evidence="1">
    <location>
        <begin position="169"/>
        <end position="219"/>
    </location>
</feature>
<dbReference type="AlphaFoldDB" id="A0A4R0VJX6"/>
<comment type="caution">
    <text evidence="2">The sequence shown here is derived from an EMBL/GenBank/DDBJ whole genome shotgun (WGS) entry which is preliminary data.</text>
</comment>
<feature type="compositionally biased region" description="Basic residues" evidence="1">
    <location>
        <begin position="1"/>
        <end position="31"/>
    </location>
</feature>
<feature type="compositionally biased region" description="Polar residues" evidence="1">
    <location>
        <begin position="207"/>
        <end position="219"/>
    </location>
</feature>
<protein>
    <submittedName>
        <fullName evidence="2">Uncharacterized protein</fullName>
    </submittedName>
</protein>
<proteinExistence type="predicted"/>